<name>A0A5C7FKX0_9BACI</name>
<gene>
    <name evidence="3" type="ORF">FTX54_015075</name>
</gene>
<feature type="domain" description="NADP-dependent oxidoreductase" evidence="2">
    <location>
        <begin position="16"/>
        <end position="308"/>
    </location>
</feature>
<accession>A0A5C7FKX0</accession>
<dbReference type="OrthoDB" id="9773828at2"/>
<dbReference type="GO" id="GO:0016491">
    <property type="term" value="F:oxidoreductase activity"/>
    <property type="evidence" value="ECO:0007669"/>
    <property type="project" value="UniProtKB-KW"/>
</dbReference>
<dbReference type="InterPro" id="IPR023210">
    <property type="entry name" value="NADP_OxRdtase_dom"/>
</dbReference>
<dbReference type="RefSeq" id="WP_147803638.1">
    <property type="nucleotide sequence ID" value="NZ_CP144914.1"/>
</dbReference>
<dbReference type="PANTHER" id="PTHR43364:SF4">
    <property type="entry name" value="NAD(P)-LINKED OXIDOREDUCTASE SUPERFAMILY PROTEIN"/>
    <property type="match status" value="1"/>
</dbReference>
<dbReference type="Gene3D" id="3.20.20.100">
    <property type="entry name" value="NADP-dependent oxidoreductase domain"/>
    <property type="match status" value="1"/>
</dbReference>
<dbReference type="AlphaFoldDB" id="A0A5C7FKX0"/>
<dbReference type="CDD" id="cd19087">
    <property type="entry name" value="AKR_AKR12A1_B1_C1"/>
    <property type="match status" value="1"/>
</dbReference>
<evidence type="ECO:0000256" key="1">
    <source>
        <dbReference type="ARBA" id="ARBA00023002"/>
    </source>
</evidence>
<dbReference type="EMBL" id="CP144914">
    <property type="protein sequence ID" value="WWD79699.1"/>
    <property type="molecule type" value="Genomic_DNA"/>
</dbReference>
<dbReference type="FunFam" id="3.20.20.100:FF:000004">
    <property type="entry name" value="Oxidoreductase, aldo/keto reductase"/>
    <property type="match status" value="1"/>
</dbReference>
<dbReference type="SUPFAM" id="SSF51430">
    <property type="entry name" value="NAD(P)-linked oxidoreductase"/>
    <property type="match status" value="1"/>
</dbReference>
<dbReference type="InterPro" id="IPR036812">
    <property type="entry name" value="NAD(P)_OxRdtase_dom_sf"/>
</dbReference>
<reference evidence="3 4" key="1">
    <citation type="submission" date="2024-01" db="EMBL/GenBank/DDBJ databases">
        <title>Complete Genome Sequence of Alkalicoccus halolimnae BZ-SZ-XJ29T, a Moderately Halophilic Bacterium Isolated from a Salt Lake.</title>
        <authorList>
            <person name="Zhao B."/>
        </authorList>
    </citation>
    <scope>NUCLEOTIDE SEQUENCE [LARGE SCALE GENOMIC DNA]</scope>
    <source>
        <strain evidence="3 4">BZ-SZ-XJ29</strain>
    </source>
</reference>
<dbReference type="InterPro" id="IPR050523">
    <property type="entry name" value="AKR_Detox_Biosynth"/>
</dbReference>
<dbReference type="GO" id="GO:0005829">
    <property type="term" value="C:cytosol"/>
    <property type="evidence" value="ECO:0007669"/>
    <property type="project" value="TreeGrafter"/>
</dbReference>
<proteinExistence type="predicted"/>
<dbReference type="Pfam" id="PF00248">
    <property type="entry name" value="Aldo_ket_red"/>
    <property type="match status" value="1"/>
</dbReference>
<dbReference type="KEGG" id="ahal:FTX54_015075"/>
<organism evidence="3 4">
    <name type="scientific">Alkalicoccus halolimnae</name>
    <dbReference type="NCBI Taxonomy" id="1667239"/>
    <lineage>
        <taxon>Bacteria</taxon>
        <taxon>Bacillati</taxon>
        <taxon>Bacillota</taxon>
        <taxon>Bacilli</taxon>
        <taxon>Bacillales</taxon>
        <taxon>Bacillaceae</taxon>
        <taxon>Alkalicoccus</taxon>
    </lineage>
</organism>
<evidence type="ECO:0000313" key="4">
    <source>
        <dbReference type="Proteomes" id="UP000321816"/>
    </source>
</evidence>
<dbReference type="PANTHER" id="PTHR43364">
    <property type="entry name" value="NADH-SPECIFIC METHYLGLYOXAL REDUCTASE-RELATED"/>
    <property type="match status" value="1"/>
</dbReference>
<sequence length="322" mass="35980">MDNYRVLGNTGLRVSPLCFGTMSFGGVADKVESERMFHTALDHGINFFDCADSYSKGTAEEILGGCIQGRREDLVLTTKGFNPTGEAANDRGLSRKHLIRALDQSLDRLKTDYIDIYFLHNWDSATPIEETLETLDYLKRQGKILHTGVSNWAAWQISKSLGISAQKNLASFDVIQPMYNLVKRQAEVELFPMAEAENLGVISYSPLGGGLLTGKYEDEKQTGRLKEQELYTKRYRDAEYFDIARSFSAFAKEREWHPATLAVAWAAKHSAVTAPIIGARNVNQLQPSLDAMSFSLTDEDYHAVRKLSIEPPIATDRSEVQG</sequence>
<evidence type="ECO:0000259" key="2">
    <source>
        <dbReference type="Pfam" id="PF00248"/>
    </source>
</evidence>
<evidence type="ECO:0000313" key="3">
    <source>
        <dbReference type="EMBL" id="WWD79699.1"/>
    </source>
</evidence>
<dbReference type="Proteomes" id="UP000321816">
    <property type="component" value="Chromosome"/>
</dbReference>
<keyword evidence="4" id="KW-1185">Reference proteome</keyword>
<keyword evidence="1" id="KW-0560">Oxidoreductase</keyword>
<protein>
    <submittedName>
        <fullName evidence="3">Aldo/keto reductase</fullName>
    </submittedName>
</protein>
<dbReference type="InterPro" id="IPR020471">
    <property type="entry name" value="AKR"/>
</dbReference>
<dbReference type="PRINTS" id="PR00069">
    <property type="entry name" value="ALDKETRDTASE"/>
</dbReference>